<keyword evidence="3 9" id="KW-0934">Plastid</keyword>
<dbReference type="SUPFAM" id="SSF52540">
    <property type="entry name" value="P-loop containing nucleoside triphosphate hydrolases"/>
    <property type="match status" value="2"/>
</dbReference>
<evidence type="ECO:0000256" key="6">
    <source>
        <dbReference type="ARBA" id="ARBA00038088"/>
    </source>
</evidence>
<evidence type="ECO:0000256" key="3">
    <source>
        <dbReference type="ARBA" id="ARBA00022640"/>
    </source>
</evidence>
<dbReference type="SMART" id="SM00382">
    <property type="entry name" value="AAA"/>
    <property type="match status" value="1"/>
</dbReference>
<evidence type="ECO:0000256" key="5">
    <source>
        <dbReference type="ARBA" id="ARBA00022840"/>
    </source>
</evidence>
<dbReference type="Gene3D" id="1.10.8.60">
    <property type="match status" value="1"/>
</dbReference>
<comment type="similarity">
    <text evidence="6">Belongs to the AAA ATPase family. Highly divergent.</text>
</comment>
<evidence type="ECO:0000256" key="7">
    <source>
        <dbReference type="ARBA" id="ARBA00040480"/>
    </source>
</evidence>
<dbReference type="Pfam" id="PF00004">
    <property type="entry name" value="AAA"/>
    <property type="match status" value="1"/>
</dbReference>
<protein>
    <recommendedName>
        <fullName evidence="7">Uncharacterized AAA domain-containing protein ycf46</fullName>
    </recommendedName>
</protein>
<evidence type="ECO:0000259" key="8">
    <source>
        <dbReference type="SMART" id="SM00382"/>
    </source>
</evidence>
<accession>A0A224AQ89</accession>
<dbReference type="EMBL" id="LC269924">
    <property type="protein sequence ID" value="BBA19060.1"/>
    <property type="molecule type" value="Genomic_DNA"/>
</dbReference>
<dbReference type="PANTHER" id="PTHR42960:SF1">
    <property type="entry name" value="YCF46 PROTEIN"/>
    <property type="match status" value="1"/>
</dbReference>
<gene>
    <name evidence="9" type="primary">ycf46</name>
</gene>
<name>A0A224AQ89_HETAK</name>
<dbReference type="InterPro" id="IPR003959">
    <property type="entry name" value="ATPase_AAA_core"/>
</dbReference>
<reference evidence="9" key="1">
    <citation type="submission" date="2017-05" db="EMBL/GenBank/DDBJ databases">
        <title>Chloroplast genome sequences of Heterosigma akashiwo, a bloom-forming raphidophyte.</title>
        <authorList>
            <person name="Ueki S."/>
        </authorList>
    </citation>
    <scope>NUCLEOTIDE SEQUENCE</scope>
    <source>
        <strain evidence="9">CCMP1596</strain>
    </source>
</reference>
<dbReference type="Gene3D" id="3.40.50.300">
    <property type="entry name" value="P-loop containing nucleotide triphosphate hydrolases"/>
    <property type="match status" value="1"/>
</dbReference>
<sequence>MKFSDELILFLKARYPIIYISSHEEDRLEYIVRKSIKSILNRGVYSWDFVDGYKLQPNTTSVGKKNPLQALEFIDTFSPETATVFILKDFQKFFSDIAISRKLRNLTRTLKVQPKTIIILASTISIPEELGNFITIIDFKLPYVSEIKNELKKLLTALNQEIDEEFLEILAQACQGLSLERIRRVLAKTIATYKKIDDRSIQIVLKEKSQLISQTEILEFWPSNEKLDYIGGLENLKTWLKKRSNCFSEKATNYGLPAPRGLLLVGIQGTGKSLTAKAIANEWNLPLLRLDIGRLFAGIVGESESRVRQMIQISEALAPCVLWIDEIDKAFKESKSDSGTTNRVFSTLLTWLAEKQFFVFIVATANDISLLPLEILRKGRFDEIFFIGLPNFEERKRIFEIHLSLIRPNSWKSYDIETLSKNTKNFSGAEIRQSIVEGMHHAFDEKREFTTLDVYLGTQQIIPLAQLDKERIELLQNWALSGKIRLASKLF</sequence>
<geneLocation type="chloroplast" evidence="9"/>
<dbReference type="AlphaFoldDB" id="A0A224AQ89"/>
<comment type="subcellular location">
    <subcellularLocation>
        <location evidence="1">Plastid</location>
        <location evidence="1">Chloroplast</location>
    </subcellularLocation>
</comment>
<organism evidence="9">
    <name type="scientific">Heterosigma akashiwo</name>
    <name type="common">Chromophytic alga</name>
    <name type="synonym">Heterosigma carterae</name>
    <dbReference type="NCBI Taxonomy" id="2829"/>
    <lineage>
        <taxon>Eukaryota</taxon>
        <taxon>Sar</taxon>
        <taxon>Stramenopiles</taxon>
        <taxon>Ochrophyta</taxon>
        <taxon>Raphidophyceae</taxon>
        <taxon>Chattonellales</taxon>
        <taxon>Chattonellaceae</taxon>
        <taxon>Heterosigma</taxon>
    </lineage>
</organism>
<dbReference type="PANTHER" id="PTHR42960">
    <property type="entry name" value="YCF46 PROTEIN"/>
    <property type="match status" value="1"/>
</dbReference>
<dbReference type="InterPro" id="IPR003593">
    <property type="entry name" value="AAA+_ATPase"/>
</dbReference>
<evidence type="ECO:0000313" key="9">
    <source>
        <dbReference type="EMBL" id="BBA19060.1"/>
    </source>
</evidence>
<evidence type="ECO:0000256" key="1">
    <source>
        <dbReference type="ARBA" id="ARBA00004229"/>
    </source>
</evidence>
<evidence type="ECO:0000256" key="2">
    <source>
        <dbReference type="ARBA" id="ARBA00022528"/>
    </source>
</evidence>
<dbReference type="InterPro" id="IPR027417">
    <property type="entry name" value="P-loop_NTPase"/>
</dbReference>
<proteinExistence type="inferred from homology"/>
<keyword evidence="2 9" id="KW-0150">Chloroplast</keyword>
<dbReference type="InterPro" id="IPR052381">
    <property type="entry name" value="AAA_domain_protein"/>
</dbReference>
<keyword evidence="5" id="KW-0067">ATP-binding</keyword>
<dbReference type="GO" id="GO:0016887">
    <property type="term" value="F:ATP hydrolysis activity"/>
    <property type="evidence" value="ECO:0007669"/>
    <property type="project" value="InterPro"/>
</dbReference>
<dbReference type="GO" id="GO:0009507">
    <property type="term" value="C:chloroplast"/>
    <property type="evidence" value="ECO:0007669"/>
    <property type="project" value="UniProtKB-SubCell"/>
</dbReference>
<dbReference type="CDD" id="cd19507">
    <property type="entry name" value="RecA-like_Ycf46-like"/>
    <property type="match status" value="1"/>
</dbReference>
<feature type="domain" description="AAA+ ATPase" evidence="8">
    <location>
        <begin position="258"/>
        <end position="391"/>
    </location>
</feature>
<keyword evidence="4" id="KW-0547">Nucleotide-binding</keyword>
<evidence type="ECO:0000256" key="4">
    <source>
        <dbReference type="ARBA" id="ARBA00022741"/>
    </source>
</evidence>
<dbReference type="GO" id="GO:0005524">
    <property type="term" value="F:ATP binding"/>
    <property type="evidence" value="ECO:0007669"/>
    <property type="project" value="UniProtKB-KW"/>
</dbReference>